<gene>
    <name evidence="1" type="ORF">AVDCRST_MAG55-913</name>
</gene>
<evidence type="ECO:0000313" key="1">
    <source>
        <dbReference type="EMBL" id="CAA9405597.1"/>
    </source>
</evidence>
<reference evidence="1" key="1">
    <citation type="submission" date="2020-02" db="EMBL/GenBank/DDBJ databases">
        <authorList>
            <person name="Meier V. D."/>
        </authorList>
    </citation>
    <scope>NUCLEOTIDE SEQUENCE</scope>
    <source>
        <strain evidence="1">AVDCRST_MAG55</strain>
    </source>
</reference>
<organism evidence="1">
    <name type="scientific">uncultured Rubrobacteraceae bacterium</name>
    <dbReference type="NCBI Taxonomy" id="349277"/>
    <lineage>
        <taxon>Bacteria</taxon>
        <taxon>Bacillati</taxon>
        <taxon>Actinomycetota</taxon>
        <taxon>Rubrobacteria</taxon>
        <taxon>Rubrobacterales</taxon>
        <taxon>Rubrobacteraceae</taxon>
        <taxon>environmental samples</taxon>
    </lineage>
</organism>
<accession>A0A6J4PBL0</accession>
<proteinExistence type="predicted"/>
<protein>
    <submittedName>
        <fullName evidence="1">Uncharacterized protein</fullName>
    </submittedName>
</protein>
<dbReference type="EMBL" id="CADCUZ010000037">
    <property type="protein sequence ID" value="CAA9405597.1"/>
    <property type="molecule type" value="Genomic_DNA"/>
</dbReference>
<sequence length="50" mass="5601">MGDVGQGEAVREILLGLEALIEPRERSLQLLQSLRDPLFREAPFASHARD</sequence>
<name>A0A6J4PBL0_9ACTN</name>
<dbReference type="AlphaFoldDB" id="A0A6J4PBL0"/>